<reference evidence="4 5" key="2">
    <citation type="submission" date="2018-11" db="EMBL/GenBank/DDBJ databases">
        <authorList>
            <consortium name="Pathogen Informatics"/>
        </authorList>
    </citation>
    <scope>NUCLEOTIDE SEQUENCE [LARGE SCALE GENOMIC DNA]</scope>
</reference>
<proteinExistence type="predicted"/>
<protein>
    <submittedName>
        <fullName evidence="6">Ricin B-type lectin domain-containing protein</fullName>
    </submittedName>
</protein>
<keyword evidence="2" id="KW-0464">Manganese</keyword>
<dbReference type="EMBL" id="UZAG01022787">
    <property type="protein sequence ID" value="VDO54724.1"/>
    <property type="molecule type" value="Genomic_DNA"/>
</dbReference>
<dbReference type="SUPFAM" id="SSF50370">
    <property type="entry name" value="Ricin B-like lectins"/>
    <property type="match status" value="1"/>
</dbReference>
<evidence type="ECO:0000313" key="6">
    <source>
        <dbReference type="WBParaSite" id="BTMF_0001760401-mRNA-1"/>
    </source>
</evidence>
<comment type="cofactor">
    <cofactor evidence="1">
        <name>Mn(2+)</name>
        <dbReference type="ChEBI" id="CHEBI:29035"/>
    </cofactor>
</comment>
<reference evidence="6" key="1">
    <citation type="submission" date="2017-02" db="UniProtKB">
        <authorList>
            <consortium name="WormBaseParasite"/>
        </authorList>
    </citation>
    <scope>IDENTIFICATION</scope>
</reference>
<dbReference type="AlphaFoldDB" id="A0A0R3RC35"/>
<dbReference type="Pfam" id="PF00652">
    <property type="entry name" value="Ricin_B_lectin"/>
    <property type="match status" value="1"/>
</dbReference>
<sequence>MGLWTYTGKGEIRSDELCLAFTTKGVSMEKCTGSVPLSKMIFDYEKKILVLKHRETGLCLQANESGLQLSTCLHMDMIQKWRLGGYRILD</sequence>
<name>A0A0R3RC35_9BILA</name>
<accession>A0A0R3RC35</accession>
<evidence type="ECO:0000256" key="2">
    <source>
        <dbReference type="ARBA" id="ARBA00023211"/>
    </source>
</evidence>
<evidence type="ECO:0000313" key="4">
    <source>
        <dbReference type="EMBL" id="VDO54724.1"/>
    </source>
</evidence>
<dbReference type="PROSITE" id="PS50231">
    <property type="entry name" value="RICIN_B_LECTIN"/>
    <property type="match status" value="1"/>
</dbReference>
<gene>
    <name evidence="4" type="ORF">BTMF_LOCUS15573</name>
</gene>
<dbReference type="Gene3D" id="2.80.10.50">
    <property type="match status" value="1"/>
</dbReference>
<evidence type="ECO:0000256" key="1">
    <source>
        <dbReference type="ARBA" id="ARBA00001936"/>
    </source>
</evidence>
<dbReference type="InterPro" id="IPR035992">
    <property type="entry name" value="Ricin_B-like_lectins"/>
</dbReference>
<dbReference type="WBParaSite" id="BTMF_0001760401-mRNA-1">
    <property type="protein sequence ID" value="BTMF_0001760401-mRNA-1"/>
    <property type="gene ID" value="BTMF_0001760401"/>
</dbReference>
<dbReference type="InterPro" id="IPR000772">
    <property type="entry name" value="Ricin_B_lectin"/>
</dbReference>
<evidence type="ECO:0000259" key="3">
    <source>
        <dbReference type="Pfam" id="PF00652"/>
    </source>
</evidence>
<feature type="domain" description="Ricin B lectin" evidence="3">
    <location>
        <begin position="3"/>
        <end position="81"/>
    </location>
</feature>
<dbReference type="Proteomes" id="UP000280834">
    <property type="component" value="Unassembled WGS sequence"/>
</dbReference>
<organism evidence="6">
    <name type="scientific">Brugia timori</name>
    <dbReference type="NCBI Taxonomy" id="42155"/>
    <lineage>
        <taxon>Eukaryota</taxon>
        <taxon>Metazoa</taxon>
        <taxon>Ecdysozoa</taxon>
        <taxon>Nematoda</taxon>
        <taxon>Chromadorea</taxon>
        <taxon>Rhabditida</taxon>
        <taxon>Spirurina</taxon>
        <taxon>Spiruromorpha</taxon>
        <taxon>Filarioidea</taxon>
        <taxon>Onchocercidae</taxon>
        <taxon>Brugia</taxon>
    </lineage>
</organism>
<dbReference type="STRING" id="42155.A0A0R3RC35"/>
<keyword evidence="5" id="KW-1185">Reference proteome</keyword>
<evidence type="ECO:0000313" key="5">
    <source>
        <dbReference type="Proteomes" id="UP000280834"/>
    </source>
</evidence>